<protein>
    <submittedName>
        <fullName evidence="1">PsbP domain-containing protein</fullName>
    </submittedName>
</protein>
<evidence type="ECO:0000313" key="2">
    <source>
        <dbReference type="Proteomes" id="UP000265520"/>
    </source>
</evidence>
<name>A0A392PAF2_9FABA</name>
<sequence length="113" mass="12479">MASISWFSCLHIRPTTASASDKGLSSPITVEHHKTTRPQLLSSLEEGLTVNRRQLILYTGTAAIAAPSTVSNALALNDVSEDFSIYTDDENKFKIEIPQGELNWKFVLELVCK</sequence>
<dbReference type="EMBL" id="LXQA010068970">
    <property type="protein sequence ID" value="MCI08420.1"/>
    <property type="molecule type" value="Genomic_DNA"/>
</dbReference>
<keyword evidence="2" id="KW-1185">Reference proteome</keyword>
<dbReference type="AlphaFoldDB" id="A0A392PAF2"/>
<proteinExistence type="predicted"/>
<accession>A0A392PAF2</accession>
<evidence type="ECO:0000313" key="1">
    <source>
        <dbReference type="EMBL" id="MCI08420.1"/>
    </source>
</evidence>
<organism evidence="1 2">
    <name type="scientific">Trifolium medium</name>
    <dbReference type="NCBI Taxonomy" id="97028"/>
    <lineage>
        <taxon>Eukaryota</taxon>
        <taxon>Viridiplantae</taxon>
        <taxon>Streptophyta</taxon>
        <taxon>Embryophyta</taxon>
        <taxon>Tracheophyta</taxon>
        <taxon>Spermatophyta</taxon>
        <taxon>Magnoliopsida</taxon>
        <taxon>eudicotyledons</taxon>
        <taxon>Gunneridae</taxon>
        <taxon>Pentapetalae</taxon>
        <taxon>rosids</taxon>
        <taxon>fabids</taxon>
        <taxon>Fabales</taxon>
        <taxon>Fabaceae</taxon>
        <taxon>Papilionoideae</taxon>
        <taxon>50 kb inversion clade</taxon>
        <taxon>NPAAA clade</taxon>
        <taxon>Hologalegina</taxon>
        <taxon>IRL clade</taxon>
        <taxon>Trifolieae</taxon>
        <taxon>Trifolium</taxon>
    </lineage>
</organism>
<comment type="caution">
    <text evidence="1">The sequence shown here is derived from an EMBL/GenBank/DDBJ whole genome shotgun (WGS) entry which is preliminary data.</text>
</comment>
<reference evidence="1 2" key="1">
    <citation type="journal article" date="2018" name="Front. Plant Sci.">
        <title>Red Clover (Trifolium pratense) and Zigzag Clover (T. medium) - A Picture of Genomic Similarities and Differences.</title>
        <authorList>
            <person name="Dluhosova J."/>
            <person name="Istvanek J."/>
            <person name="Nedelnik J."/>
            <person name="Repkova J."/>
        </authorList>
    </citation>
    <scope>NUCLEOTIDE SEQUENCE [LARGE SCALE GENOMIC DNA]</scope>
    <source>
        <strain evidence="2">cv. 10/8</strain>
        <tissue evidence="1">Leaf</tissue>
    </source>
</reference>
<dbReference type="Proteomes" id="UP000265520">
    <property type="component" value="Unassembled WGS sequence"/>
</dbReference>